<feature type="region of interest" description="Disordered" evidence="1">
    <location>
        <begin position="1"/>
        <end position="29"/>
    </location>
</feature>
<organism evidence="2">
    <name type="scientific">viral metagenome</name>
    <dbReference type="NCBI Taxonomy" id="1070528"/>
    <lineage>
        <taxon>unclassified sequences</taxon>
        <taxon>metagenomes</taxon>
        <taxon>organismal metagenomes</taxon>
    </lineage>
</organism>
<accession>A0A6C0HJM2</accession>
<evidence type="ECO:0000256" key="1">
    <source>
        <dbReference type="SAM" id="MobiDB-lite"/>
    </source>
</evidence>
<protein>
    <submittedName>
        <fullName evidence="2">Uncharacterized protein</fullName>
    </submittedName>
</protein>
<name>A0A6C0HJM2_9ZZZZ</name>
<dbReference type="EMBL" id="MN739974">
    <property type="protein sequence ID" value="QHT80689.1"/>
    <property type="molecule type" value="Genomic_DNA"/>
</dbReference>
<sequence>MDPPPASESNEAESEYNNDPFESPEESVSFVRPTSAIQIAPTEESLSSGNMPSSEMDAMMFIQLGDRIYMECQYGKIDGTVYYRSLELIRVRPMGVSNTLYHFEMEQTDEGEAFKEEDIGVQIIEKRKKESFVEQNDIRVKQVIIAFDKEGQRYQLYRVTDVNMELDTFTIHPVKRKDERDEEKGDQEDYEEEDEETIVVECNFIGIPTDLPFVAISIVSEPPSAANWNETEVLSEPVEEELVPEDDEGIEFVGTMRVALSNIFEEAESYEQRIPDNMQRIDALNDFLEGVSPSLKKDRITLRNTRVLVDTLYHLQKLTMEYNSRGAIQGPAEVSVTTLVDLIERTVVPLGRPVLRMTKKEYLVDEDVDERQDTDEIRFQDFEKELAAMDTKSSKVVSSIMHGAKDESASKEWHDMRRFLEQYASPWSSLPKQKPMWSAMSDSDVFRTSPPQSVDDDPGTFELPGYVPPQKGDSNPIFYRIPFGMERALSTTYRKGKDRRKDVLVAEEQAPLQSYLLFPLSVANAMGSTRSSVLALDSGRSQLTPQTMKSMLREKGAPKHTDATDDVMNDILLLDVAGNSLGNITLSSYIQGLTLPCLGLGDTMPFLRQYGLDNMEWNEQLYETLLRKVERYQIQLLSTLQRLRTVLESSNAPVAETNPLLNNPAFLTNIMSQPLLANSVKEYTESNLTLGEYDVGKVSHLMKKHPNYFQVAAGMDSKRIQIAFHHAARSEYYQQLKINHIISENERNAGIIPPRNTCKHVADLVSTRRIRDDSDRFREFTKVFRSYQGKRNGNWIDCNICTKHLVCLHERLQLQAYLHPKEKDVIEKELILSFSGGQFQGKYICRNCGQPMRELDFDTNMQFDGEGRPISGNAELIDKDAEWNDIIDDMIDNTLSPDIEPSPQEEMKLNANEQSCYDIIKEISEAVGVFLDKKGYRNVITASVEWTSRFADRDTYLRRPQPRDGSKIDYEVAVARDKIAACGVFLLLEIQTHIPSYVVRYQLTGCKSPGFEGYPLDADDSNKQGVEYLACAISTIRKKAGTEWSHGFQGISVDTIRLKLITSYFTKIMEHYFRNNDVIQAKLSEKRRYLKETLGQSSDGLQMTAIDMIPHTFLPEQKTLTAEEAAQDVIQPDVAAKMGQRGAHALAKLWIRQAHAAARQTANIVKGIPYSETSCCMNRLIEPGAFWKTKNDLPALSGRSMNPNQQGTFLLTEFHPREAEQLNETRGDTNKDLYYRLFLKYCYDGDRIGHPHQPGLTNLCMWCGFQFPTHPAVMDVNKEGKDALADVDTTTERFVDLLDTIHTVNRVASLPLPESTGMDKIMEEFSDVQPVPIEDWKRLIQFTLVELKKITYLKKTGELEEGDRQQIATAASELSDASRTCKDDILQRLVSDRYKAILENIASLSWTDFFNVLQSYFMIPFQRIVSNFSGDNLKVSHELQNELSIAHVEQFLAPMLKREINFLEPRRGALQSPSLRLARSKLRYYNAQLSALLPFMNNIRSSKVPGRELLLEYVQQAILYGPISQLLNSSMDPDESEYSSSESRHDTSLDFLLELISHQLRKYKDESLAFDDEKIKYLIAVRNEKERVNIIREFNGYTDEQREVELMNKRLGLGKWAVGGTKVIYAYDADYWDEERTKRLDAGIFDFPGSGDGQVEGLAGQEVDELGFRIYGDEEMERGGGYDHDQLNADDA</sequence>
<evidence type="ECO:0000313" key="2">
    <source>
        <dbReference type="EMBL" id="QHT80689.1"/>
    </source>
</evidence>
<reference evidence="2" key="1">
    <citation type="journal article" date="2020" name="Nature">
        <title>Giant virus diversity and host interactions through global metagenomics.</title>
        <authorList>
            <person name="Schulz F."/>
            <person name="Roux S."/>
            <person name="Paez-Espino D."/>
            <person name="Jungbluth S."/>
            <person name="Walsh D.A."/>
            <person name="Denef V.J."/>
            <person name="McMahon K.D."/>
            <person name="Konstantinidis K.T."/>
            <person name="Eloe-Fadrosh E.A."/>
            <person name="Kyrpides N.C."/>
            <person name="Woyke T."/>
        </authorList>
    </citation>
    <scope>NUCLEOTIDE SEQUENCE</scope>
    <source>
        <strain evidence="2">GVMAG-M-3300023184-121</strain>
    </source>
</reference>
<proteinExistence type="predicted"/>